<comment type="similarity">
    <text evidence="2 7">Belongs to the dicarboxylate/amino acid:cation symporter (DAACS) (TC 2.A.23) family.</text>
</comment>
<dbReference type="AlphaFoldDB" id="A0AAD4ND55"/>
<feature type="transmembrane region" description="Helical" evidence="7">
    <location>
        <begin position="7"/>
        <end position="29"/>
    </location>
</feature>
<evidence type="ECO:0000256" key="2">
    <source>
        <dbReference type="ARBA" id="ARBA00006148"/>
    </source>
</evidence>
<feature type="transmembrane region" description="Helical" evidence="7">
    <location>
        <begin position="384"/>
        <end position="401"/>
    </location>
</feature>
<evidence type="ECO:0000256" key="4">
    <source>
        <dbReference type="ARBA" id="ARBA00022692"/>
    </source>
</evidence>
<feature type="transmembrane region" description="Helical" evidence="7">
    <location>
        <begin position="407"/>
        <end position="427"/>
    </location>
</feature>
<feature type="transmembrane region" description="Helical" evidence="7">
    <location>
        <begin position="198"/>
        <end position="216"/>
    </location>
</feature>
<dbReference type="EMBL" id="JAKKPZ010000001">
    <property type="protein sequence ID" value="KAI1727932.1"/>
    <property type="molecule type" value="Genomic_DNA"/>
</dbReference>
<dbReference type="Proteomes" id="UP001201812">
    <property type="component" value="Unassembled WGS sequence"/>
</dbReference>
<evidence type="ECO:0000256" key="3">
    <source>
        <dbReference type="ARBA" id="ARBA00022448"/>
    </source>
</evidence>
<dbReference type="InterPro" id="IPR036458">
    <property type="entry name" value="Na:dicarbo_symporter_sf"/>
</dbReference>
<comment type="subcellular location">
    <subcellularLocation>
        <location evidence="1 7">Membrane</location>
        <topology evidence="1 7">Multi-pass membrane protein</topology>
    </subcellularLocation>
</comment>
<feature type="transmembrane region" description="Helical" evidence="7">
    <location>
        <begin position="310"/>
        <end position="331"/>
    </location>
</feature>
<gene>
    <name evidence="8" type="ORF">DdX_00074</name>
</gene>
<dbReference type="SUPFAM" id="SSF118215">
    <property type="entry name" value="Proton glutamate symport protein"/>
    <property type="match status" value="1"/>
</dbReference>
<keyword evidence="9" id="KW-1185">Reference proteome</keyword>
<evidence type="ECO:0000256" key="6">
    <source>
        <dbReference type="ARBA" id="ARBA00023136"/>
    </source>
</evidence>
<keyword evidence="3 7" id="KW-0813">Transport</keyword>
<feature type="transmembrane region" description="Helical" evidence="7">
    <location>
        <begin position="228"/>
        <end position="255"/>
    </location>
</feature>
<sequence length="509" mass="55257">MVINRKHILLIATLVSVVLAAVVGCIVRIFHQTALDDTALMLIGFPGNIFMQCLKMVVLPLLITSIISGLAQLDTRQSGRMGWMALSYYFTTTTLAVIVGIALMLIIQPGKKRSNVYLANGISSENKQPSTLDTALDLIRNMFPENLVRATLQQVHTTYKDNHYILFNNGSAPSQKIGNYKLPHWTIYDNKTLEYVEGMNVLGLIAFCICFGIVLGQLREQAKALIDLILALETVIMRIILCIMKISPIGIFSLITKQILEMDSIAETAKSMGWFVLTALTGLIIHGIVVLPFIFFILTRKNPFTYMKGLLQALVTAFGTSSSAATLPVTFRCLESNLHIDKRVTSFVLPIGATVNMDGAALYMATSALFIAQYTNTNMSPVDVIVVSVTATLASIGAAAIPSAALVSLLLVLTAVGLPTDIVPLIFTVDWLLDRVCTTVNVLGDALGAGLIHHHTKSDFEIFDKNATASNGSHHVTPAAESPLPHVAPSTPIMVPPHHPTNKPMNNIQ</sequence>
<dbReference type="GO" id="GO:0005313">
    <property type="term" value="F:L-glutamate transmembrane transporter activity"/>
    <property type="evidence" value="ECO:0007669"/>
    <property type="project" value="TreeGrafter"/>
</dbReference>
<keyword evidence="4 7" id="KW-0812">Transmembrane</keyword>
<keyword evidence="6 7" id="KW-0472">Membrane</keyword>
<comment type="caution">
    <text evidence="8">The sequence shown here is derived from an EMBL/GenBank/DDBJ whole genome shotgun (WGS) entry which is preliminary data.</text>
</comment>
<dbReference type="Gene3D" id="1.10.3860.10">
    <property type="entry name" value="Sodium:dicarboxylate symporter"/>
    <property type="match status" value="1"/>
</dbReference>
<dbReference type="InterPro" id="IPR001991">
    <property type="entry name" value="Na-dicarboxylate_symporter"/>
</dbReference>
<feature type="transmembrane region" description="Helical" evidence="7">
    <location>
        <begin position="49"/>
        <end position="71"/>
    </location>
</feature>
<proteinExistence type="inferred from homology"/>
<dbReference type="PANTHER" id="PTHR11958">
    <property type="entry name" value="SODIUM/DICARBOXYLATE SYMPORTER-RELATED"/>
    <property type="match status" value="1"/>
</dbReference>
<evidence type="ECO:0000256" key="7">
    <source>
        <dbReference type="RuleBase" id="RU361216"/>
    </source>
</evidence>
<evidence type="ECO:0000256" key="5">
    <source>
        <dbReference type="ARBA" id="ARBA00022989"/>
    </source>
</evidence>
<evidence type="ECO:0000313" key="8">
    <source>
        <dbReference type="EMBL" id="KAI1727932.1"/>
    </source>
</evidence>
<name>A0AAD4ND55_9BILA</name>
<evidence type="ECO:0000313" key="9">
    <source>
        <dbReference type="Proteomes" id="UP001201812"/>
    </source>
</evidence>
<dbReference type="GO" id="GO:0015175">
    <property type="term" value="F:neutral L-amino acid transmembrane transporter activity"/>
    <property type="evidence" value="ECO:0007669"/>
    <property type="project" value="TreeGrafter"/>
</dbReference>
<protein>
    <recommendedName>
        <fullName evidence="7">Amino acid transporter</fullName>
    </recommendedName>
</protein>
<feature type="transmembrane region" description="Helical" evidence="7">
    <location>
        <begin position="83"/>
        <end position="107"/>
    </location>
</feature>
<dbReference type="PROSITE" id="PS51257">
    <property type="entry name" value="PROKAR_LIPOPROTEIN"/>
    <property type="match status" value="1"/>
</dbReference>
<evidence type="ECO:0000256" key="1">
    <source>
        <dbReference type="ARBA" id="ARBA00004141"/>
    </source>
</evidence>
<dbReference type="PANTHER" id="PTHR11958:SF99">
    <property type="entry name" value="SODIUM-DEPENDENT EXCITATORY AMINO ACID TRANSPORTER GLT-6-RELATED"/>
    <property type="match status" value="1"/>
</dbReference>
<keyword evidence="7" id="KW-0769">Symport</keyword>
<organism evidence="8 9">
    <name type="scientific">Ditylenchus destructor</name>
    <dbReference type="NCBI Taxonomy" id="166010"/>
    <lineage>
        <taxon>Eukaryota</taxon>
        <taxon>Metazoa</taxon>
        <taxon>Ecdysozoa</taxon>
        <taxon>Nematoda</taxon>
        <taxon>Chromadorea</taxon>
        <taxon>Rhabditida</taxon>
        <taxon>Tylenchina</taxon>
        <taxon>Tylenchomorpha</taxon>
        <taxon>Sphaerularioidea</taxon>
        <taxon>Anguinidae</taxon>
        <taxon>Anguininae</taxon>
        <taxon>Ditylenchus</taxon>
    </lineage>
</organism>
<dbReference type="InterPro" id="IPR050746">
    <property type="entry name" value="DAACS"/>
</dbReference>
<dbReference type="Pfam" id="PF00375">
    <property type="entry name" value="SDF"/>
    <property type="match status" value="1"/>
</dbReference>
<feature type="transmembrane region" description="Helical" evidence="7">
    <location>
        <begin position="351"/>
        <end position="372"/>
    </location>
</feature>
<dbReference type="GO" id="GO:0015501">
    <property type="term" value="F:glutamate:sodium symporter activity"/>
    <property type="evidence" value="ECO:0007669"/>
    <property type="project" value="TreeGrafter"/>
</dbReference>
<accession>A0AAD4ND55</accession>
<reference evidence="8" key="1">
    <citation type="submission" date="2022-01" db="EMBL/GenBank/DDBJ databases">
        <title>Genome Sequence Resource for Two Populations of Ditylenchus destructor, the Migratory Endoparasitic Phytonematode.</title>
        <authorList>
            <person name="Zhang H."/>
            <person name="Lin R."/>
            <person name="Xie B."/>
        </authorList>
    </citation>
    <scope>NUCLEOTIDE SEQUENCE</scope>
    <source>
        <strain evidence="8">BazhouSP</strain>
    </source>
</reference>
<dbReference type="PRINTS" id="PR00173">
    <property type="entry name" value="EDTRNSPORT"/>
</dbReference>
<keyword evidence="5 7" id="KW-1133">Transmembrane helix</keyword>
<feature type="transmembrane region" description="Helical" evidence="7">
    <location>
        <begin position="275"/>
        <end position="298"/>
    </location>
</feature>
<dbReference type="GO" id="GO:0005886">
    <property type="term" value="C:plasma membrane"/>
    <property type="evidence" value="ECO:0007669"/>
    <property type="project" value="TreeGrafter"/>
</dbReference>